<dbReference type="VEuPathDB" id="ToxoDB:cyc_05152"/>
<proteinExistence type="predicted"/>
<dbReference type="Proteomes" id="UP000095192">
    <property type="component" value="Unassembled WGS sequence"/>
</dbReference>
<evidence type="ECO:0000313" key="3">
    <source>
        <dbReference type="Proteomes" id="UP000095192"/>
    </source>
</evidence>
<sequence length="96" mass="10339">MNTIVTRTQEKTVQVGAQTPSAVESQGLSRQNQRGADVQADPPILTLPTPDDTASILKQAFVHGEDGSRQQRSRLTPAPPNSAMPYTSTVALEMFC</sequence>
<feature type="region of interest" description="Disordered" evidence="1">
    <location>
        <begin position="1"/>
        <end position="43"/>
    </location>
</feature>
<name>A0A1D3D2A3_9EIME</name>
<feature type="compositionally biased region" description="Polar residues" evidence="1">
    <location>
        <begin position="1"/>
        <end position="34"/>
    </location>
</feature>
<feature type="region of interest" description="Disordered" evidence="1">
    <location>
        <begin position="63"/>
        <end position="85"/>
    </location>
</feature>
<organism evidence="2 3">
    <name type="scientific">Cyclospora cayetanensis</name>
    <dbReference type="NCBI Taxonomy" id="88456"/>
    <lineage>
        <taxon>Eukaryota</taxon>
        <taxon>Sar</taxon>
        <taxon>Alveolata</taxon>
        <taxon>Apicomplexa</taxon>
        <taxon>Conoidasida</taxon>
        <taxon>Coccidia</taxon>
        <taxon>Eucoccidiorida</taxon>
        <taxon>Eimeriorina</taxon>
        <taxon>Eimeriidae</taxon>
        <taxon>Cyclospora</taxon>
    </lineage>
</organism>
<accession>A0A1D3D2A3</accession>
<keyword evidence="3" id="KW-1185">Reference proteome</keyword>
<comment type="caution">
    <text evidence="2">The sequence shown here is derived from an EMBL/GenBank/DDBJ whole genome shotgun (WGS) entry which is preliminary data.</text>
</comment>
<gene>
    <name evidence="2" type="ORF">cyc_05152</name>
</gene>
<dbReference type="EMBL" id="JROU02001050">
    <property type="protein sequence ID" value="OEH77582.1"/>
    <property type="molecule type" value="Genomic_DNA"/>
</dbReference>
<dbReference type="AlphaFoldDB" id="A0A1D3D2A3"/>
<protein>
    <submittedName>
        <fullName evidence="2">Uncharacterized protein</fullName>
    </submittedName>
</protein>
<dbReference type="InParanoid" id="A0A1D3D2A3"/>
<reference evidence="2 3" key="1">
    <citation type="journal article" date="2016" name="BMC Genomics">
        <title>Comparative genomics reveals Cyclospora cayetanensis possesses coccidia-like metabolism and invasion components but unique surface antigens.</title>
        <authorList>
            <person name="Liu S."/>
            <person name="Wang L."/>
            <person name="Zheng H."/>
            <person name="Xu Z."/>
            <person name="Roellig D.M."/>
            <person name="Li N."/>
            <person name="Frace M.A."/>
            <person name="Tang K."/>
            <person name="Arrowood M.J."/>
            <person name="Moss D.M."/>
            <person name="Zhang L."/>
            <person name="Feng Y."/>
            <person name="Xiao L."/>
        </authorList>
    </citation>
    <scope>NUCLEOTIDE SEQUENCE [LARGE SCALE GENOMIC DNA]</scope>
    <source>
        <strain evidence="2 3">CHN_HEN01</strain>
    </source>
</reference>
<evidence type="ECO:0000256" key="1">
    <source>
        <dbReference type="SAM" id="MobiDB-lite"/>
    </source>
</evidence>
<evidence type="ECO:0000313" key="2">
    <source>
        <dbReference type="EMBL" id="OEH77582.1"/>
    </source>
</evidence>